<evidence type="ECO:0000313" key="3">
    <source>
        <dbReference type="EMBL" id="CAG5131729.1"/>
    </source>
</evidence>
<evidence type="ECO:0000256" key="2">
    <source>
        <dbReference type="ARBA" id="ARBA00023134"/>
    </source>
</evidence>
<dbReference type="Pfam" id="PF00071">
    <property type="entry name" value="Ras"/>
    <property type="match status" value="1"/>
</dbReference>
<dbReference type="GO" id="GO:0005525">
    <property type="term" value="F:GTP binding"/>
    <property type="evidence" value="ECO:0007669"/>
    <property type="project" value="UniProtKB-KW"/>
</dbReference>
<dbReference type="Proteomes" id="UP000678393">
    <property type="component" value="Unassembled WGS sequence"/>
</dbReference>
<dbReference type="PROSITE" id="PS51420">
    <property type="entry name" value="RHO"/>
    <property type="match status" value="1"/>
</dbReference>
<dbReference type="PROSITE" id="PS51419">
    <property type="entry name" value="RAB"/>
    <property type="match status" value="1"/>
</dbReference>
<dbReference type="OrthoDB" id="8830751at2759"/>
<evidence type="ECO:0000256" key="1">
    <source>
        <dbReference type="ARBA" id="ARBA00022741"/>
    </source>
</evidence>
<protein>
    <submittedName>
        <fullName evidence="3">Uncharacterized protein</fullName>
    </submittedName>
</protein>
<sequence>SLKFAGRRIQLQIIDAVEGKENPKFRHSLYPGTHIFVVCFSVAKPLSLRHVEEVWLPEIRSYAPNVPFILVGAQADLRSVGVIREMLASCGQRPVTTAEAAMVARRVGAVCYIETSPEVEKNVRKLINSAIASVLRVRGGDSSLCTIL</sequence>
<keyword evidence="2" id="KW-0342">GTP-binding</keyword>
<keyword evidence="1" id="KW-0547">Nucleotide-binding</keyword>
<dbReference type="PROSITE" id="PS51421">
    <property type="entry name" value="RAS"/>
    <property type="match status" value="1"/>
</dbReference>
<dbReference type="PRINTS" id="PR00449">
    <property type="entry name" value="RASTRNSFRMNG"/>
</dbReference>
<gene>
    <name evidence="3" type="ORF">CUNI_LOCUS17287</name>
</gene>
<dbReference type="SUPFAM" id="SSF52540">
    <property type="entry name" value="P-loop containing nucleoside triphosphate hydrolases"/>
    <property type="match status" value="1"/>
</dbReference>
<dbReference type="SMART" id="SM00174">
    <property type="entry name" value="RHO"/>
    <property type="match status" value="1"/>
</dbReference>
<organism evidence="3 4">
    <name type="scientific">Candidula unifasciata</name>
    <dbReference type="NCBI Taxonomy" id="100452"/>
    <lineage>
        <taxon>Eukaryota</taxon>
        <taxon>Metazoa</taxon>
        <taxon>Spiralia</taxon>
        <taxon>Lophotrochozoa</taxon>
        <taxon>Mollusca</taxon>
        <taxon>Gastropoda</taxon>
        <taxon>Heterobranchia</taxon>
        <taxon>Euthyneura</taxon>
        <taxon>Panpulmonata</taxon>
        <taxon>Eupulmonata</taxon>
        <taxon>Stylommatophora</taxon>
        <taxon>Helicina</taxon>
        <taxon>Helicoidea</taxon>
        <taxon>Geomitridae</taxon>
        <taxon>Candidula</taxon>
    </lineage>
</organism>
<dbReference type="AlphaFoldDB" id="A0A8S3ZQH1"/>
<dbReference type="EMBL" id="CAJHNH020004824">
    <property type="protein sequence ID" value="CAG5131729.1"/>
    <property type="molecule type" value="Genomic_DNA"/>
</dbReference>
<evidence type="ECO:0000313" key="4">
    <source>
        <dbReference type="Proteomes" id="UP000678393"/>
    </source>
</evidence>
<dbReference type="InterPro" id="IPR003578">
    <property type="entry name" value="Small_GTPase_Rho"/>
</dbReference>
<dbReference type="Gene3D" id="3.40.50.300">
    <property type="entry name" value="P-loop containing nucleotide triphosphate hydrolases"/>
    <property type="match status" value="1"/>
</dbReference>
<dbReference type="InterPro" id="IPR027417">
    <property type="entry name" value="P-loop_NTPase"/>
</dbReference>
<reference evidence="3" key="1">
    <citation type="submission" date="2021-04" db="EMBL/GenBank/DDBJ databases">
        <authorList>
            <consortium name="Molecular Ecology Group"/>
        </authorList>
    </citation>
    <scope>NUCLEOTIDE SEQUENCE</scope>
</reference>
<accession>A0A8S3ZQH1</accession>
<dbReference type="InterPro" id="IPR001806">
    <property type="entry name" value="Small_GTPase"/>
</dbReference>
<proteinExistence type="predicted"/>
<dbReference type="PANTHER" id="PTHR24072">
    <property type="entry name" value="RHO FAMILY GTPASE"/>
    <property type="match status" value="1"/>
</dbReference>
<comment type="caution">
    <text evidence="3">The sequence shown here is derived from an EMBL/GenBank/DDBJ whole genome shotgun (WGS) entry which is preliminary data.</text>
</comment>
<dbReference type="GO" id="GO:0003924">
    <property type="term" value="F:GTPase activity"/>
    <property type="evidence" value="ECO:0007669"/>
    <property type="project" value="InterPro"/>
</dbReference>
<keyword evidence="4" id="KW-1185">Reference proteome</keyword>
<name>A0A8S3ZQH1_9EUPU</name>
<dbReference type="GO" id="GO:0007264">
    <property type="term" value="P:small GTPase-mediated signal transduction"/>
    <property type="evidence" value="ECO:0007669"/>
    <property type="project" value="InterPro"/>
</dbReference>
<feature type="non-terminal residue" evidence="3">
    <location>
        <position position="1"/>
    </location>
</feature>